<sequence>MATRKDFAAVVERNSCSSTAKFRNIQPRYKPYDTKRPKGRSGHCMCADDSDIYVFGGYSPMDDRNGVRQSRVLPELWRFNFASQKWSKVASDNTPCTCASASILVHNKKVFVFGGTGYPFGQIMSNTIKTLNLAHRSLPAAGEGHSTGVKTKYLWQLLETSPMSYSGGGEVEDSTPPPAYGQSLLLHRDAIYVFGGAIGYYSEAVSDLHKLNLHTMSWEKLRPTGKVPSGRYKQEVVQYDDNTDIEHKSLSDVWHLRLDTLQWKKLRMRLPESLYFHNAIVSPSGHMYVFGGVHRDGYRAPYLYKIRLPNSMPKLSEICWEKVCVMSRAAKVMTPGHLTEMGVPWNLSDRLH</sequence>
<organism evidence="3 4">
    <name type="scientific">Mya arenaria</name>
    <name type="common">Soft-shell clam</name>
    <dbReference type="NCBI Taxonomy" id="6604"/>
    <lineage>
        <taxon>Eukaryota</taxon>
        <taxon>Metazoa</taxon>
        <taxon>Spiralia</taxon>
        <taxon>Lophotrochozoa</taxon>
        <taxon>Mollusca</taxon>
        <taxon>Bivalvia</taxon>
        <taxon>Autobranchia</taxon>
        <taxon>Heteroconchia</taxon>
        <taxon>Euheterodonta</taxon>
        <taxon>Imparidentia</taxon>
        <taxon>Neoheterodontei</taxon>
        <taxon>Myida</taxon>
        <taxon>Myoidea</taxon>
        <taxon>Myidae</taxon>
        <taxon>Mya</taxon>
    </lineage>
</organism>
<evidence type="ECO:0000256" key="2">
    <source>
        <dbReference type="ARBA" id="ARBA00022737"/>
    </source>
</evidence>
<dbReference type="PANTHER" id="PTHR46428">
    <property type="entry name" value="KELCH DOMAIN-CONTAINING PROTEIN 10"/>
    <property type="match status" value="1"/>
</dbReference>
<dbReference type="Proteomes" id="UP001164746">
    <property type="component" value="Chromosome 8"/>
</dbReference>
<keyword evidence="1" id="KW-0880">Kelch repeat</keyword>
<dbReference type="SUPFAM" id="SSF117281">
    <property type="entry name" value="Kelch motif"/>
    <property type="match status" value="1"/>
</dbReference>
<dbReference type="Gene3D" id="2.120.10.80">
    <property type="entry name" value="Kelch-type beta propeller"/>
    <property type="match status" value="2"/>
</dbReference>
<feature type="non-terminal residue" evidence="3">
    <location>
        <position position="1"/>
    </location>
</feature>
<accession>A0ABY7EUR6</accession>
<protein>
    <submittedName>
        <fullName evidence="3">KLD10-like protein</fullName>
    </submittedName>
</protein>
<gene>
    <name evidence="3" type="ORF">MAR_026751</name>
</gene>
<keyword evidence="4" id="KW-1185">Reference proteome</keyword>
<dbReference type="InterPro" id="IPR015915">
    <property type="entry name" value="Kelch-typ_b-propeller"/>
</dbReference>
<proteinExistence type="predicted"/>
<evidence type="ECO:0000313" key="4">
    <source>
        <dbReference type="Proteomes" id="UP001164746"/>
    </source>
</evidence>
<name>A0ABY7EUR6_MYAAR</name>
<evidence type="ECO:0000313" key="3">
    <source>
        <dbReference type="EMBL" id="WAR12571.1"/>
    </source>
</evidence>
<keyword evidence="2" id="KW-0677">Repeat</keyword>
<evidence type="ECO:0000256" key="1">
    <source>
        <dbReference type="ARBA" id="ARBA00022441"/>
    </source>
</evidence>
<dbReference type="EMBL" id="CP111019">
    <property type="protein sequence ID" value="WAR12571.1"/>
    <property type="molecule type" value="Genomic_DNA"/>
</dbReference>
<dbReference type="PANTHER" id="PTHR46428:SF1">
    <property type="entry name" value="KELCH DOMAIN-CONTAINING PROTEIN 10"/>
    <property type="match status" value="1"/>
</dbReference>
<dbReference type="Pfam" id="PF24681">
    <property type="entry name" value="Kelch_KLHDC2_KLHL20_DRC7"/>
    <property type="match status" value="1"/>
</dbReference>
<reference evidence="3" key="1">
    <citation type="submission" date="2022-11" db="EMBL/GenBank/DDBJ databases">
        <title>Centuries of genome instability and evolution in soft-shell clam transmissible cancer (bioRxiv).</title>
        <authorList>
            <person name="Hart S.F.M."/>
            <person name="Yonemitsu M.A."/>
            <person name="Giersch R.M."/>
            <person name="Beal B.F."/>
            <person name="Arriagada G."/>
            <person name="Davis B.W."/>
            <person name="Ostrander E.A."/>
            <person name="Goff S.P."/>
            <person name="Metzger M.J."/>
        </authorList>
    </citation>
    <scope>NUCLEOTIDE SEQUENCE</scope>
    <source>
        <strain evidence="3">MELC-2E11</strain>
        <tissue evidence="3">Siphon/mantle</tissue>
    </source>
</reference>
<dbReference type="InterPro" id="IPR052125">
    <property type="entry name" value="KLHDC10"/>
</dbReference>